<name>A0ABD2PL00_9PLAT</name>
<accession>A0ABD2PL00</accession>
<reference evidence="2 3" key="1">
    <citation type="submission" date="2024-11" db="EMBL/GenBank/DDBJ databases">
        <title>Adaptive evolution of stress response genes in parasites aligns with host niche diversity.</title>
        <authorList>
            <person name="Hahn C."/>
            <person name="Resl P."/>
        </authorList>
    </citation>
    <scope>NUCLEOTIDE SEQUENCE [LARGE SCALE GENOMIC DNA]</scope>
    <source>
        <strain evidence="2">EGGRZ-B1_66</strain>
        <tissue evidence="2">Body</tissue>
    </source>
</reference>
<sequence length="92" mass="10329">MTDDVKSKKETKSEGCFSWCPCQCLCCPEPEVIDETVCRMLGPKNANSKDGLWIVTCCVRKITYEEEDDDLRSVGKVSRADANNETDTEQNS</sequence>
<evidence type="ECO:0000313" key="3">
    <source>
        <dbReference type="Proteomes" id="UP001626550"/>
    </source>
</evidence>
<evidence type="ECO:0000256" key="1">
    <source>
        <dbReference type="SAM" id="MobiDB-lite"/>
    </source>
</evidence>
<dbReference type="EMBL" id="JBJKFK010007146">
    <property type="protein sequence ID" value="KAL3307522.1"/>
    <property type="molecule type" value="Genomic_DNA"/>
</dbReference>
<keyword evidence="3" id="KW-1185">Reference proteome</keyword>
<gene>
    <name evidence="2" type="ORF">Ciccas_013961</name>
</gene>
<protein>
    <submittedName>
        <fullName evidence="2">Uncharacterized protein</fullName>
    </submittedName>
</protein>
<organism evidence="2 3">
    <name type="scientific">Cichlidogyrus casuarinus</name>
    <dbReference type="NCBI Taxonomy" id="1844966"/>
    <lineage>
        <taxon>Eukaryota</taxon>
        <taxon>Metazoa</taxon>
        <taxon>Spiralia</taxon>
        <taxon>Lophotrochozoa</taxon>
        <taxon>Platyhelminthes</taxon>
        <taxon>Monogenea</taxon>
        <taxon>Monopisthocotylea</taxon>
        <taxon>Dactylogyridea</taxon>
        <taxon>Ancyrocephalidae</taxon>
        <taxon>Cichlidogyrus</taxon>
    </lineage>
</organism>
<feature type="region of interest" description="Disordered" evidence="1">
    <location>
        <begin position="68"/>
        <end position="92"/>
    </location>
</feature>
<evidence type="ECO:0000313" key="2">
    <source>
        <dbReference type="EMBL" id="KAL3307522.1"/>
    </source>
</evidence>
<dbReference type="AlphaFoldDB" id="A0ABD2PL00"/>
<dbReference type="Proteomes" id="UP001626550">
    <property type="component" value="Unassembled WGS sequence"/>
</dbReference>
<proteinExistence type="predicted"/>
<comment type="caution">
    <text evidence="2">The sequence shown here is derived from an EMBL/GenBank/DDBJ whole genome shotgun (WGS) entry which is preliminary data.</text>
</comment>